<protein>
    <submittedName>
        <fullName evidence="2">Uncharacterized protein</fullName>
    </submittedName>
</protein>
<organism evidence="2 3">
    <name type="scientific">Alkalicoccobacillus plakortidis</name>
    <dbReference type="NCBI Taxonomy" id="444060"/>
    <lineage>
        <taxon>Bacteria</taxon>
        <taxon>Bacillati</taxon>
        <taxon>Bacillota</taxon>
        <taxon>Bacilli</taxon>
        <taxon>Bacillales</taxon>
        <taxon>Bacillaceae</taxon>
        <taxon>Alkalicoccobacillus</taxon>
    </lineage>
</organism>
<feature type="transmembrane region" description="Helical" evidence="1">
    <location>
        <begin position="114"/>
        <end position="131"/>
    </location>
</feature>
<keyword evidence="3" id="KW-1185">Reference proteome</keyword>
<keyword evidence="1" id="KW-1133">Transmembrane helix</keyword>
<dbReference type="RefSeq" id="WP_251610044.1">
    <property type="nucleotide sequence ID" value="NZ_JAMQJY010000002.1"/>
</dbReference>
<keyword evidence="1" id="KW-0472">Membrane</keyword>
<accession>A0ABT0XLV6</accession>
<dbReference type="EMBL" id="JAMQJY010000002">
    <property type="protein sequence ID" value="MCM2676884.1"/>
    <property type="molecule type" value="Genomic_DNA"/>
</dbReference>
<name>A0ABT0XLV6_9BACI</name>
<comment type="caution">
    <text evidence="2">The sequence shown here is derived from an EMBL/GenBank/DDBJ whole genome shotgun (WGS) entry which is preliminary data.</text>
</comment>
<feature type="transmembrane region" description="Helical" evidence="1">
    <location>
        <begin position="160"/>
        <end position="178"/>
    </location>
</feature>
<keyword evidence="1" id="KW-0812">Transmembrane</keyword>
<feature type="transmembrane region" description="Helical" evidence="1">
    <location>
        <begin position="21"/>
        <end position="39"/>
    </location>
</feature>
<evidence type="ECO:0000313" key="3">
    <source>
        <dbReference type="Proteomes" id="UP001203665"/>
    </source>
</evidence>
<reference evidence="2" key="1">
    <citation type="submission" date="2022-06" db="EMBL/GenBank/DDBJ databases">
        <title>Alkalicoccobacillus porphyridii sp. nov., isolated from a marine red alga, Porphyridium purpureum and reclassification of Shouchella plakortidis and Shouchella gibsonii as Alkalicoccobacillus plakortidis comb. nov. and Alkalicoccobacillus gibsonii comb. nov.</title>
        <authorList>
            <person name="Kim K.H."/>
            <person name="Lee J.K."/>
            <person name="Han D.M."/>
            <person name="Baek J.H."/>
            <person name="Jeon C.O."/>
        </authorList>
    </citation>
    <scope>NUCLEOTIDE SEQUENCE</scope>
    <source>
        <strain evidence="2">DSM 19153</strain>
    </source>
</reference>
<sequence length="179" mass="21213">MLLPSKEQREENRRNVRERHHWSRLVQIMGLLWLLHVLLQNMSSASSYIYLPLIGFLITIAPLVSAYRARNSHSTKRRFVAKELYEICLAASVIYIVIYLFSLFNSMSYNFERGVVAGISSVGIIGQGLYYRHLYQRLIKIQQVDPEDDRMSKKEKRNTWITFFVLFILISSWYFIWIV</sequence>
<proteinExistence type="predicted"/>
<dbReference type="Proteomes" id="UP001203665">
    <property type="component" value="Unassembled WGS sequence"/>
</dbReference>
<gene>
    <name evidence="2" type="ORF">NDM98_16490</name>
</gene>
<evidence type="ECO:0000256" key="1">
    <source>
        <dbReference type="SAM" id="Phobius"/>
    </source>
</evidence>
<feature type="transmembrane region" description="Helical" evidence="1">
    <location>
        <begin position="45"/>
        <end position="64"/>
    </location>
</feature>
<evidence type="ECO:0000313" key="2">
    <source>
        <dbReference type="EMBL" id="MCM2676884.1"/>
    </source>
</evidence>
<feature type="transmembrane region" description="Helical" evidence="1">
    <location>
        <begin position="84"/>
        <end position="102"/>
    </location>
</feature>